<dbReference type="SUPFAM" id="SSF53098">
    <property type="entry name" value="Ribonuclease H-like"/>
    <property type="match status" value="1"/>
</dbReference>
<reference evidence="1" key="1">
    <citation type="submission" date="2025-05" db="UniProtKB">
        <authorList>
            <consortium name="EnsemblMetazoa"/>
        </authorList>
    </citation>
    <scope>IDENTIFICATION</scope>
</reference>
<dbReference type="Proteomes" id="UP001652700">
    <property type="component" value="Unplaced"/>
</dbReference>
<evidence type="ECO:0008006" key="3">
    <source>
        <dbReference type="Google" id="ProtNLM"/>
    </source>
</evidence>
<proteinExistence type="predicted"/>
<organism evidence="1 2">
    <name type="scientific">Diabrotica virgifera virgifera</name>
    <name type="common">western corn rootworm</name>
    <dbReference type="NCBI Taxonomy" id="50390"/>
    <lineage>
        <taxon>Eukaryota</taxon>
        <taxon>Metazoa</taxon>
        <taxon>Ecdysozoa</taxon>
        <taxon>Arthropoda</taxon>
        <taxon>Hexapoda</taxon>
        <taxon>Insecta</taxon>
        <taxon>Pterygota</taxon>
        <taxon>Neoptera</taxon>
        <taxon>Endopterygota</taxon>
        <taxon>Coleoptera</taxon>
        <taxon>Polyphaga</taxon>
        <taxon>Cucujiformia</taxon>
        <taxon>Chrysomeloidea</taxon>
        <taxon>Chrysomelidae</taxon>
        <taxon>Galerucinae</taxon>
        <taxon>Diabroticina</taxon>
        <taxon>Diabroticites</taxon>
        <taxon>Diabrotica</taxon>
    </lineage>
</organism>
<protein>
    <recommendedName>
        <fullName evidence="3">Zinc finger MYM-type protein 1-like</fullName>
    </recommendedName>
</protein>
<keyword evidence="2" id="KW-1185">Reference proteome</keyword>
<dbReference type="PANTHER" id="PTHR45749:SF28">
    <property type="entry name" value="ZINC FINGER MYM-TYPE PROTEIN 1-LIKE-RELATED"/>
    <property type="match status" value="1"/>
</dbReference>
<sequence length="346" mass="40364">MLLVCREEIFHQIEKADFLSIQCDETTDVSNNCQMVLILRYFYEDSIYENFWGLLRVMDKTAAGLKTCIENEIDPLILKTPQKLIAQTYDGANVMSGSTSGVQIQIKQKYPSAHFIHCYAHQLNLIMQKAASQNPKVRVFFNNLSAIPAFFSNSSHRCDILEEIVNKRLPRVAVTRWNYNIRTVNSVYENREKLIEVFKEVEDRCEKSVTSNEASGLRRALEDPEFMFWLTIFHKVLPQVDILYNQLQSRNKDSVELKKDLEIFEQSITNIRNDTDEIKESVESNFESAKRRRTDDNMRSVIAKEVCDVITTEMKERFSYRGHLQAAELFNKDMYSKYSKTFPVNP</sequence>
<dbReference type="GeneID" id="126884430"/>
<evidence type="ECO:0000313" key="2">
    <source>
        <dbReference type="Proteomes" id="UP001652700"/>
    </source>
</evidence>
<dbReference type="PANTHER" id="PTHR45749">
    <property type="match status" value="1"/>
</dbReference>
<name>A0ABM5K7Z6_DIAVI</name>
<dbReference type="RefSeq" id="XP_050506305.1">
    <property type="nucleotide sequence ID" value="XM_050650348.1"/>
</dbReference>
<dbReference type="EnsemblMetazoa" id="XM_050650348.1">
    <property type="protein sequence ID" value="XP_050506305.1"/>
    <property type="gene ID" value="LOC126884430"/>
</dbReference>
<dbReference type="EnsemblMetazoa" id="XM_050650349.1">
    <property type="protein sequence ID" value="XP_050506306.1"/>
    <property type="gene ID" value="LOC126884430"/>
</dbReference>
<dbReference type="InterPro" id="IPR012337">
    <property type="entry name" value="RNaseH-like_sf"/>
</dbReference>
<accession>A0ABM5K7Z6</accession>
<evidence type="ECO:0000313" key="1">
    <source>
        <dbReference type="EnsemblMetazoa" id="XP_050506305.1"/>
    </source>
</evidence>
<dbReference type="RefSeq" id="XP_050506306.1">
    <property type="nucleotide sequence ID" value="XM_050650349.1"/>
</dbReference>